<dbReference type="InterPro" id="IPR002781">
    <property type="entry name" value="TM_pro_TauE-like"/>
</dbReference>
<feature type="transmembrane region" description="Helical" evidence="8">
    <location>
        <begin position="188"/>
        <end position="210"/>
    </location>
</feature>
<feature type="transmembrane region" description="Helical" evidence="8">
    <location>
        <begin position="71"/>
        <end position="89"/>
    </location>
</feature>
<reference evidence="9" key="2">
    <citation type="journal article" date="2021" name="PeerJ">
        <title>Extensive microbial diversity within the chicken gut microbiome revealed by metagenomics and culture.</title>
        <authorList>
            <person name="Gilroy R."/>
            <person name="Ravi A."/>
            <person name="Getino M."/>
            <person name="Pursley I."/>
            <person name="Horton D.L."/>
            <person name="Alikhan N.F."/>
            <person name="Baker D."/>
            <person name="Gharbi K."/>
            <person name="Hall N."/>
            <person name="Watson M."/>
            <person name="Adriaenssens E.M."/>
            <person name="Foster-Nyarko E."/>
            <person name="Jarju S."/>
            <person name="Secka A."/>
            <person name="Antonio M."/>
            <person name="Oren A."/>
            <person name="Chaudhuri R.R."/>
            <person name="La Ragione R."/>
            <person name="Hildebrand F."/>
            <person name="Pallen M.J."/>
        </authorList>
    </citation>
    <scope>NUCLEOTIDE SEQUENCE</scope>
    <source>
        <strain evidence="9">ChiHcec3-11533</strain>
    </source>
</reference>
<accession>A0A9D1IBZ1</accession>
<feature type="transmembrane region" description="Helical" evidence="8">
    <location>
        <begin position="37"/>
        <end position="59"/>
    </location>
</feature>
<dbReference type="GO" id="GO:0005886">
    <property type="term" value="C:plasma membrane"/>
    <property type="evidence" value="ECO:0007669"/>
    <property type="project" value="UniProtKB-SubCell"/>
</dbReference>
<evidence type="ECO:0000256" key="5">
    <source>
        <dbReference type="ARBA" id="ARBA00022692"/>
    </source>
</evidence>
<reference evidence="9" key="1">
    <citation type="submission" date="2020-10" db="EMBL/GenBank/DDBJ databases">
        <authorList>
            <person name="Gilroy R."/>
        </authorList>
    </citation>
    <scope>NUCLEOTIDE SEQUENCE</scope>
    <source>
        <strain evidence="9">ChiHcec3-11533</strain>
    </source>
</reference>
<comment type="caution">
    <text evidence="9">The sequence shown here is derived from an EMBL/GenBank/DDBJ whole genome shotgun (WGS) entry which is preliminary data.</text>
</comment>
<feature type="transmembrane region" description="Helical" evidence="8">
    <location>
        <begin position="230"/>
        <end position="248"/>
    </location>
</feature>
<feature type="transmembrane region" description="Helical" evidence="8">
    <location>
        <begin position="131"/>
        <end position="151"/>
    </location>
</feature>
<protein>
    <recommendedName>
        <fullName evidence="8">Probable membrane transporter protein</fullName>
    </recommendedName>
</protein>
<keyword evidence="3" id="KW-0813">Transport</keyword>
<evidence type="ECO:0000256" key="6">
    <source>
        <dbReference type="ARBA" id="ARBA00022989"/>
    </source>
</evidence>
<dbReference type="EMBL" id="DVMU01000030">
    <property type="protein sequence ID" value="HIU33184.1"/>
    <property type="molecule type" value="Genomic_DNA"/>
</dbReference>
<comment type="similarity">
    <text evidence="2 8">Belongs to the 4-toluene sulfonate uptake permease (TSUP) (TC 2.A.102) family.</text>
</comment>
<sequence length="254" mass="26347">MEVTLGMLLTVCPLVFLASMIDSIAGGGGLISLPAYYLAGLPPALAAGSNKFSACFGTLAATLRYARGKKILLLPALLAVAGAFPASYLGAEVLKRTDEALVRKIMLVAIPVVAGIVAFKRDTPAKTRKMTIARLGLCFLIGLGCGFYDGFFGPGTGTFLIILFTWVAGMDIVSASGTAKPVNLASNAAAMVSMLLGGYVLFPLAVPAMACSVAGGWLGSKMALRVGARLVRFVMLGVLVMLIAKLAYDWFVAA</sequence>
<name>A0A9D1IBZ1_9FIRM</name>
<keyword evidence="5 8" id="KW-0812">Transmembrane</keyword>
<keyword evidence="4 8" id="KW-1003">Cell membrane</keyword>
<dbReference type="InterPro" id="IPR052017">
    <property type="entry name" value="TSUP"/>
</dbReference>
<dbReference type="Proteomes" id="UP000824072">
    <property type="component" value="Unassembled WGS sequence"/>
</dbReference>
<evidence type="ECO:0000256" key="2">
    <source>
        <dbReference type="ARBA" id="ARBA00009142"/>
    </source>
</evidence>
<organism evidence="9 10">
    <name type="scientific">Candidatus Pullichristensenella excrementigallinarum</name>
    <dbReference type="NCBI Taxonomy" id="2840907"/>
    <lineage>
        <taxon>Bacteria</taxon>
        <taxon>Bacillati</taxon>
        <taxon>Bacillota</taxon>
        <taxon>Clostridia</taxon>
        <taxon>Candidatus Pullichristensenella</taxon>
    </lineage>
</organism>
<dbReference type="Pfam" id="PF01925">
    <property type="entry name" value="TauE"/>
    <property type="match status" value="1"/>
</dbReference>
<evidence type="ECO:0000256" key="8">
    <source>
        <dbReference type="RuleBase" id="RU363041"/>
    </source>
</evidence>
<feature type="transmembrane region" description="Helical" evidence="8">
    <location>
        <begin position="101"/>
        <end position="119"/>
    </location>
</feature>
<dbReference type="PANTHER" id="PTHR30269:SF0">
    <property type="entry name" value="MEMBRANE TRANSPORTER PROTEIN YFCA-RELATED"/>
    <property type="match status" value="1"/>
</dbReference>
<evidence type="ECO:0000256" key="3">
    <source>
        <dbReference type="ARBA" id="ARBA00022448"/>
    </source>
</evidence>
<evidence type="ECO:0000256" key="4">
    <source>
        <dbReference type="ARBA" id="ARBA00022475"/>
    </source>
</evidence>
<gene>
    <name evidence="9" type="ORF">IAB02_01345</name>
</gene>
<keyword evidence="7 8" id="KW-0472">Membrane</keyword>
<evidence type="ECO:0000256" key="7">
    <source>
        <dbReference type="ARBA" id="ARBA00023136"/>
    </source>
</evidence>
<comment type="subcellular location">
    <subcellularLocation>
        <location evidence="1 8">Cell membrane</location>
        <topology evidence="1 8">Multi-pass membrane protein</topology>
    </subcellularLocation>
</comment>
<dbReference type="PANTHER" id="PTHR30269">
    <property type="entry name" value="TRANSMEMBRANE PROTEIN YFCA"/>
    <property type="match status" value="1"/>
</dbReference>
<evidence type="ECO:0000313" key="10">
    <source>
        <dbReference type="Proteomes" id="UP000824072"/>
    </source>
</evidence>
<proteinExistence type="inferred from homology"/>
<keyword evidence="6 8" id="KW-1133">Transmembrane helix</keyword>
<evidence type="ECO:0000256" key="1">
    <source>
        <dbReference type="ARBA" id="ARBA00004651"/>
    </source>
</evidence>
<dbReference type="AlphaFoldDB" id="A0A9D1IBZ1"/>
<evidence type="ECO:0000313" key="9">
    <source>
        <dbReference type="EMBL" id="HIU33184.1"/>
    </source>
</evidence>